<comment type="caution">
    <text evidence="1">The sequence shown here is derived from an EMBL/GenBank/DDBJ whole genome shotgun (WGS) entry which is preliminary data.</text>
</comment>
<organism evidence="1 2">
    <name type="scientific">Anaerostipes amylophilus</name>
    <dbReference type="NCBI Taxonomy" id="2981779"/>
    <lineage>
        <taxon>Bacteria</taxon>
        <taxon>Bacillati</taxon>
        <taxon>Bacillota</taxon>
        <taxon>Clostridia</taxon>
        <taxon>Lachnospirales</taxon>
        <taxon>Lachnospiraceae</taxon>
        <taxon>Anaerostipes</taxon>
    </lineage>
</organism>
<proteinExistence type="predicted"/>
<dbReference type="RefSeq" id="WP_148368973.1">
    <property type="nucleotide sequence ID" value="NZ_JAOQJG010000010.1"/>
</dbReference>
<accession>A0ABV1IYB5</accession>
<protein>
    <recommendedName>
        <fullName evidence="3">Beta-galactosidase</fullName>
    </recommendedName>
</protein>
<evidence type="ECO:0000313" key="2">
    <source>
        <dbReference type="Proteomes" id="UP001482154"/>
    </source>
</evidence>
<keyword evidence="2" id="KW-1185">Reference proteome</keyword>
<name>A0ABV1IYB5_9FIRM</name>
<reference evidence="1 2" key="1">
    <citation type="submission" date="2024-04" db="EMBL/GenBank/DDBJ databases">
        <title>Human intestinal bacterial collection.</title>
        <authorList>
            <person name="Pauvert C."/>
            <person name="Hitch T.C.A."/>
            <person name="Clavel T."/>
        </authorList>
    </citation>
    <scope>NUCLEOTIDE SEQUENCE [LARGE SCALE GENOMIC DNA]</scope>
    <source>
        <strain evidence="1 2">CLA-AA-H249</strain>
    </source>
</reference>
<evidence type="ECO:0008006" key="3">
    <source>
        <dbReference type="Google" id="ProtNLM"/>
    </source>
</evidence>
<evidence type="ECO:0000313" key="1">
    <source>
        <dbReference type="EMBL" id="MEQ2711918.1"/>
    </source>
</evidence>
<dbReference type="Proteomes" id="UP001482154">
    <property type="component" value="Unassembled WGS sequence"/>
</dbReference>
<gene>
    <name evidence="1" type="ORF">AAAU51_12195</name>
</gene>
<dbReference type="EMBL" id="JBBNIN010000023">
    <property type="protein sequence ID" value="MEQ2711918.1"/>
    <property type="molecule type" value="Genomic_DNA"/>
</dbReference>
<sequence>MENNIVWGFNHSPYIVPEASKYTVCSLKVSGTVSSKEAEEVWYPASFLEQDSDPMGCARHICIKKQWMNYKSYRLKQRYHSGVYPG</sequence>